<keyword evidence="2" id="KW-1185">Reference proteome</keyword>
<dbReference type="EMBL" id="JAWDGP010006640">
    <property type="protein sequence ID" value="KAK3737574.1"/>
    <property type="molecule type" value="Genomic_DNA"/>
</dbReference>
<protein>
    <submittedName>
        <fullName evidence="1">Uncharacterized protein</fullName>
    </submittedName>
</protein>
<accession>A0AAE0Y9I9</accession>
<gene>
    <name evidence="1" type="ORF">RRG08_062201</name>
</gene>
<dbReference type="AlphaFoldDB" id="A0AAE0Y9I9"/>
<proteinExistence type="predicted"/>
<evidence type="ECO:0000313" key="1">
    <source>
        <dbReference type="EMBL" id="KAK3737574.1"/>
    </source>
</evidence>
<dbReference type="Proteomes" id="UP001283361">
    <property type="component" value="Unassembled WGS sequence"/>
</dbReference>
<evidence type="ECO:0000313" key="2">
    <source>
        <dbReference type="Proteomes" id="UP001283361"/>
    </source>
</evidence>
<reference evidence="1" key="1">
    <citation type="journal article" date="2023" name="G3 (Bethesda)">
        <title>A reference genome for the long-term kleptoplast-retaining sea slug Elysia crispata morphotype clarki.</title>
        <authorList>
            <person name="Eastman K.E."/>
            <person name="Pendleton A.L."/>
            <person name="Shaikh M.A."/>
            <person name="Suttiyut T."/>
            <person name="Ogas R."/>
            <person name="Tomko P."/>
            <person name="Gavelis G."/>
            <person name="Widhalm J.R."/>
            <person name="Wisecaver J.H."/>
        </authorList>
    </citation>
    <scope>NUCLEOTIDE SEQUENCE</scope>
    <source>
        <strain evidence="1">ECLA1</strain>
    </source>
</reference>
<organism evidence="1 2">
    <name type="scientific">Elysia crispata</name>
    <name type="common">lettuce slug</name>
    <dbReference type="NCBI Taxonomy" id="231223"/>
    <lineage>
        <taxon>Eukaryota</taxon>
        <taxon>Metazoa</taxon>
        <taxon>Spiralia</taxon>
        <taxon>Lophotrochozoa</taxon>
        <taxon>Mollusca</taxon>
        <taxon>Gastropoda</taxon>
        <taxon>Heterobranchia</taxon>
        <taxon>Euthyneura</taxon>
        <taxon>Panpulmonata</taxon>
        <taxon>Sacoglossa</taxon>
        <taxon>Placobranchoidea</taxon>
        <taxon>Plakobranchidae</taxon>
        <taxon>Elysia</taxon>
    </lineage>
</organism>
<sequence length="108" mass="12128">MWEGLDLFLTSQIRHDPDSGLESLPVTSSNLTHAPDSLITAEVCEIFLRLTLRNNVLAGLLRKTARFRERRAAARIKTARIVTLITAWARGSFVSCNVWDPLLPLKTI</sequence>
<comment type="caution">
    <text evidence="1">The sequence shown here is derived from an EMBL/GenBank/DDBJ whole genome shotgun (WGS) entry which is preliminary data.</text>
</comment>
<name>A0AAE0Y9I9_9GAST</name>